<name>A0ABW2HUI6_9ACTN</name>
<gene>
    <name evidence="3" type="ORF">ACFQS1_18725</name>
</gene>
<dbReference type="SUPFAM" id="SSF53041">
    <property type="entry name" value="Resolvase-like"/>
    <property type="match status" value="1"/>
</dbReference>
<evidence type="ECO:0000259" key="2">
    <source>
        <dbReference type="PROSITE" id="PS51736"/>
    </source>
</evidence>
<dbReference type="InterPro" id="IPR006119">
    <property type="entry name" value="Resolv_N"/>
</dbReference>
<feature type="domain" description="Resolvase/invertase-type recombinase catalytic" evidence="2">
    <location>
        <begin position="38"/>
        <end position="75"/>
    </location>
</feature>
<dbReference type="Proteomes" id="UP001596548">
    <property type="component" value="Unassembled WGS sequence"/>
</dbReference>
<comment type="caution">
    <text evidence="3">The sequence shown here is derived from an EMBL/GenBank/DDBJ whole genome shotgun (WGS) entry which is preliminary data.</text>
</comment>
<sequence>MTGPDEPAPPVRPTAPKRRGRRAPTPTIPPAGAGGPVRVAIYVRRSTDDEHQPFSLDAQRAALTKYIHAQPGWTA</sequence>
<accession>A0ABW2HUI6</accession>
<dbReference type="EMBL" id="JBHTBJ010000012">
    <property type="protein sequence ID" value="MFC7276032.1"/>
    <property type="molecule type" value="Genomic_DNA"/>
</dbReference>
<evidence type="ECO:0000313" key="4">
    <source>
        <dbReference type="Proteomes" id="UP001596548"/>
    </source>
</evidence>
<reference evidence="4" key="1">
    <citation type="journal article" date="2019" name="Int. J. Syst. Evol. Microbiol.">
        <title>The Global Catalogue of Microorganisms (GCM) 10K type strain sequencing project: providing services to taxonomists for standard genome sequencing and annotation.</title>
        <authorList>
            <consortium name="The Broad Institute Genomics Platform"/>
            <consortium name="The Broad Institute Genome Sequencing Center for Infectious Disease"/>
            <person name="Wu L."/>
            <person name="Ma J."/>
        </authorList>
    </citation>
    <scope>NUCLEOTIDE SEQUENCE [LARGE SCALE GENOMIC DNA]</scope>
    <source>
        <strain evidence="4">XZYJT-10</strain>
    </source>
</reference>
<dbReference type="RefSeq" id="WP_378969857.1">
    <property type="nucleotide sequence ID" value="NZ_JBHTBJ010000012.1"/>
</dbReference>
<dbReference type="InterPro" id="IPR036162">
    <property type="entry name" value="Resolvase-like_N_sf"/>
</dbReference>
<evidence type="ECO:0000313" key="3">
    <source>
        <dbReference type="EMBL" id="MFC7276032.1"/>
    </source>
</evidence>
<feature type="region of interest" description="Disordered" evidence="1">
    <location>
        <begin position="1"/>
        <end position="36"/>
    </location>
</feature>
<evidence type="ECO:0000256" key="1">
    <source>
        <dbReference type="SAM" id="MobiDB-lite"/>
    </source>
</evidence>
<feature type="compositionally biased region" description="Pro residues" evidence="1">
    <location>
        <begin position="1"/>
        <end position="13"/>
    </location>
</feature>
<dbReference type="PROSITE" id="PS51736">
    <property type="entry name" value="RECOMBINASES_3"/>
    <property type="match status" value="1"/>
</dbReference>
<protein>
    <recommendedName>
        <fullName evidence="2">Resolvase/invertase-type recombinase catalytic domain-containing protein</fullName>
    </recommendedName>
</protein>
<dbReference type="Gene3D" id="3.40.50.1390">
    <property type="entry name" value="Resolvase, N-terminal catalytic domain"/>
    <property type="match status" value="1"/>
</dbReference>
<organism evidence="3 4">
    <name type="scientific">Paractinoplanes rhizophilus</name>
    <dbReference type="NCBI Taxonomy" id="1416877"/>
    <lineage>
        <taxon>Bacteria</taxon>
        <taxon>Bacillati</taxon>
        <taxon>Actinomycetota</taxon>
        <taxon>Actinomycetes</taxon>
        <taxon>Micromonosporales</taxon>
        <taxon>Micromonosporaceae</taxon>
        <taxon>Paractinoplanes</taxon>
    </lineage>
</organism>
<proteinExistence type="predicted"/>
<keyword evidence="4" id="KW-1185">Reference proteome</keyword>